<comment type="caution">
    <text evidence="1">The sequence shown here is derived from an EMBL/GenBank/DDBJ whole genome shotgun (WGS) entry which is preliminary data.</text>
</comment>
<dbReference type="Proteomes" id="UP000823641">
    <property type="component" value="Unassembled WGS sequence"/>
</dbReference>
<evidence type="ECO:0000313" key="1">
    <source>
        <dbReference type="EMBL" id="MBO8460767.1"/>
    </source>
</evidence>
<protein>
    <submittedName>
        <fullName evidence="1">Uncharacterized protein</fullName>
    </submittedName>
</protein>
<reference evidence="1" key="2">
    <citation type="journal article" date="2021" name="PeerJ">
        <title>Extensive microbial diversity within the chicken gut microbiome revealed by metagenomics and culture.</title>
        <authorList>
            <person name="Gilroy R."/>
            <person name="Ravi A."/>
            <person name="Getino M."/>
            <person name="Pursley I."/>
            <person name="Horton D.L."/>
            <person name="Alikhan N.F."/>
            <person name="Baker D."/>
            <person name="Gharbi K."/>
            <person name="Hall N."/>
            <person name="Watson M."/>
            <person name="Adriaenssens E.M."/>
            <person name="Foster-Nyarko E."/>
            <person name="Jarju S."/>
            <person name="Secka A."/>
            <person name="Antonio M."/>
            <person name="Oren A."/>
            <person name="Chaudhuri R.R."/>
            <person name="La Ragione R."/>
            <person name="Hildebrand F."/>
            <person name="Pallen M.J."/>
        </authorList>
    </citation>
    <scope>NUCLEOTIDE SEQUENCE</scope>
    <source>
        <strain evidence="1">G3-3990</strain>
    </source>
</reference>
<dbReference type="AlphaFoldDB" id="A0A9D9HVW5"/>
<organism evidence="1 2">
    <name type="scientific">Candidatus Gallipaludibacter merdavium</name>
    <dbReference type="NCBI Taxonomy" id="2840839"/>
    <lineage>
        <taxon>Bacteria</taxon>
        <taxon>Pseudomonadati</taxon>
        <taxon>Bacteroidota</taxon>
        <taxon>Bacteroidia</taxon>
        <taxon>Bacteroidales</taxon>
        <taxon>Candidatus Gallipaludibacter</taxon>
    </lineage>
</organism>
<gene>
    <name evidence="1" type="ORF">IAA73_10640</name>
</gene>
<proteinExistence type="predicted"/>
<evidence type="ECO:0000313" key="2">
    <source>
        <dbReference type="Proteomes" id="UP000823641"/>
    </source>
</evidence>
<reference evidence="1" key="1">
    <citation type="submission" date="2020-10" db="EMBL/GenBank/DDBJ databases">
        <authorList>
            <person name="Gilroy R."/>
        </authorList>
    </citation>
    <scope>NUCLEOTIDE SEQUENCE</scope>
    <source>
        <strain evidence="1">G3-3990</strain>
    </source>
</reference>
<name>A0A9D9HVW5_9BACT</name>
<sequence>MILFVFEGEKAEPIVFDSIRKLYLASEKVEVVKCKYDLPTLYAKLKASGYDVFRVLPLQENGIVLPEGARIDTLFSQIYLFFDYDFQNRMGLDRLNPILEEMLDFFDDETGNGKLYINYPMVESLKYTKELPDSNYCSYVVSRESCMKHEFKSDAEEFAYRRAKGYRFIDLKSTPLEELVENWNHLKFQNVSKAHYIVSGKYSLPTRKDEIGQKLIFDAQKNKYVNPNNEVSILNSFPIFLFDYFK</sequence>
<dbReference type="EMBL" id="JADIMG010000097">
    <property type="protein sequence ID" value="MBO8460767.1"/>
    <property type="molecule type" value="Genomic_DNA"/>
</dbReference>
<accession>A0A9D9HVW5</accession>